<keyword evidence="5" id="KW-1185">Reference proteome</keyword>
<dbReference type="SUPFAM" id="SSF54106">
    <property type="entry name" value="LysM domain"/>
    <property type="match status" value="1"/>
</dbReference>
<evidence type="ECO:0000256" key="2">
    <source>
        <dbReference type="SAM" id="Phobius"/>
    </source>
</evidence>
<feature type="domain" description="LysM" evidence="3">
    <location>
        <begin position="154"/>
        <end position="200"/>
    </location>
</feature>
<dbReference type="Proteomes" id="UP000799437">
    <property type="component" value="Unassembled WGS sequence"/>
</dbReference>
<evidence type="ECO:0000313" key="4">
    <source>
        <dbReference type="EMBL" id="KAF2756346.1"/>
    </source>
</evidence>
<evidence type="ECO:0000313" key="5">
    <source>
        <dbReference type="Proteomes" id="UP000799437"/>
    </source>
</evidence>
<proteinExistence type="predicted"/>
<gene>
    <name evidence="4" type="ORF">EJ05DRAFT_477516</name>
</gene>
<dbReference type="Gene3D" id="3.10.350.10">
    <property type="entry name" value="LysM domain"/>
    <property type="match status" value="1"/>
</dbReference>
<dbReference type="PROSITE" id="PS51782">
    <property type="entry name" value="LYSM"/>
    <property type="match status" value="1"/>
</dbReference>
<feature type="compositionally biased region" description="Basic and acidic residues" evidence="1">
    <location>
        <begin position="1"/>
        <end position="14"/>
    </location>
</feature>
<organism evidence="4 5">
    <name type="scientific">Pseudovirgaria hyperparasitica</name>
    <dbReference type="NCBI Taxonomy" id="470096"/>
    <lineage>
        <taxon>Eukaryota</taxon>
        <taxon>Fungi</taxon>
        <taxon>Dikarya</taxon>
        <taxon>Ascomycota</taxon>
        <taxon>Pezizomycotina</taxon>
        <taxon>Dothideomycetes</taxon>
        <taxon>Dothideomycetes incertae sedis</taxon>
        <taxon>Acrospermales</taxon>
        <taxon>Acrospermaceae</taxon>
        <taxon>Pseudovirgaria</taxon>
    </lineage>
</organism>
<reference evidence="4" key="1">
    <citation type="journal article" date="2020" name="Stud. Mycol.">
        <title>101 Dothideomycetes genomes: a test case for predicting lifestyles and emergence of pathogens.</title>
        <authorList>
            <person name="Haridas S."/>
            <person name="Albert R."/>
            <person name="Binder M."/>
            <person name="Bloem J."/>
            <person name="Labutti K."/>
            <person name="Salamov A."/>
            <person name="Andreopoulos B."/>
            <person name="Baker S."/>
            <person name="Barry K."/>
            <person name="Bills G."/>
            <person name="Bluhm B."/>
            <person name="Cannon C."/>
            <person name="Castanera R."/>
            <person name="Culley D."/>
            <person name="Daum C."/>
            <person name="Ezra D."/>
            <person name="Gonzalez J."/>
            <person name="Henrissat B."/>
            <person name="Kuo A."/>
            <person name="Liang C."/>
            <person name="Lipzen A."/>
            <person name="Lutzoni F."/>
            <person name="Magnuson J."/>
            <person name="Mondo S."/>
            <person name="Nolan M."/>
            <person name="Ohm R."/>
            <person name="Pangilinan J."/>
            <person name="Park H.-J."/>
            <person name="Ramirez L."/>
            <person name="Alfaro M."/>
            <person name="Sun H."/>
            <person name="Tritt A."/>
            <person name="Yoshinaga Y."/>
            <person name="Zwiers L.-H."/>
            <person name="Turgeon B."/>
            <person name="Goodwin S."/>
            <person name="Spatafora J."/>
            <person name="Crous P."/>
            <person name="Grigoriev I."/>
        </authorList>
    </citation>
    <scope>NUCLEOTIDE SEQUENCE</scope>
    <source>
        <strain evidence="4">CBS 121739</strain>
    </source>
</reference>
<dbReference type="InterPro" id="IPR018392">
    <property type="entry name" value="LysM"/>
</dbReference>
<evidence type="ECO:0000259" key="3">
    <source>
        <dbReference type="PROSITE" id="PS51782"/>
    </source>
</evidence>
<name>A0A6A6W2X7_9PEZI</name>
<dbReference type="RefSeq" id="XP_033598797.1">
    <property type="nucleotide sequence ID" value="XM_033744266.1"/>
</dbReference>
<dbReference type="InterPro" id="IPR036779">
    <property type="entry name" value="LysM_dom_sf"/>
</dbReference>
<sequence length="210" mass="23514">MSRFSRRDSDDERLPAGMRRVGYDSDTQKYQYVDEDGKYYEGSEGARYGQLRPVGGADSDRLWSREDRENSIREGLLSSGDEEEGFGRKGGRRKMGIDDRGETYFRAQNLLAYRYILPFVLVCFVFLLVVFRFLDSGTSSSAPSQSLNCPEGAVKYVIKDEDICVNIARNHGCTVDVLISLNRESGLECNHLEVGTSMCVPGAGTVEDTE</sequence>
<dbReference type="Pfam" id="PF01476">
    <property type="entry name" value="LysM"/>
    <property type="match status" value="1"/>
</dbReference>
<evidence type="ECO:0000256" key="1">
    <source>
        <dbReference type="SAM" id="MobiDB-lite"/>
    </source>
</evidence>
<protein>
    <recommendedName>
        <fullName evidence="3">LysM domain-containing protein</fullName>
    </recommendedName>
</protein>
<keyword evidence="2" id="KW-0812">Transmembrane</keyword>
<dbReference type="AlphaFoldDB" id="A0A6A6W2X7"/>
<dbReference type="SMART" id="SM00257">
    <property type="entry name" value="LysM"/>
    <property type="match status" value="1"/>
</dbReference>
<feature type="region of interest" description="Disordered" evidence="1">
    <location>
        <begin position="1"/>
        <end position="22"/>
    </location>
</feature>
<accession>A0A6A6W2X7</accession>
<feature type="transmembrane region" description="Helical" evidence="2">
    <location>
        <begin position="115"/>
        <end position="134"/>
    </location>
</feature>
<keyword evidence="2" id="KW-0472">Membrane</keyword>
<dbReference type="GeneID" id="54485320"/>
<keyword evidence="2" id="KW-1133">Transmembrane helix</keyword>
<dbReference type="EMBL" id="ML996575">
    <property type="protein sequence ID" value="KAF2756346.1"/>
    <property type="molecule type" value="Genomic_DNA"/>
</dbReference>
<dbReference type="OrthoDB" id="2107166at2759"/>